<sequence length="142" mass="15397">MKSILCSFFLLLAVSLSGFAQTADEKAVAAAVEKLKTAMVNPDKNNLNNIALPELSYGHSNGLIENKATFMENLLSGKSDFVKIDLTDQTIKVVGNTALVRHTLTAETKNGGVPGTTKLSILLIWQKQQGQWKLLARQAVKV</sequence>
<dbReference type="Proteomes" id="UP000321532">
    <property type="component" value="Unassembled WGS sequence"/>
</dbReference>
<organism evidence="3 4">
    <name type="scientific">Adhaeribacter aerolatus</name>
    <dbReference type="NCBI Taxonomy" id="670289"/>
    <lineage>
        <taxon>Bacteria</taxon>
        <taxon>Pseudomonadati</taxon>
        <taxon>Bacteroidota</taxon>
        <taxon>Cytophagia</taxon>
        <taxon>Cytophagales</taxon>
        <taxon>Hymenobacteraceae</taxon>
        <taxon>Adhaeribacter</taxon>
    </lineage>
</organism>
<accession>A0A512AVU2</accession>
<dbReference type="Pfam" id="PF14534">
    <property type="entry name" value="DUF4440"/>
    <property type="match status" value="1"/>
</dbReference>
<keyword evidence="1" id="KW-0732">Signal</keyword>
<reference evidence="3 4" key="1">
    <citation type="submission" date="2019-07" db="EMBL/GenBank/DDBJ databases">
        <title>Whole genome shotgun sequence of Adhaeribacter aerolatus NBRC 106133.</title>
        <authorList>
            <person name="Hosoyama A."/>
            <person name="Uohara A."/>
            <person name="Ohji S."/>
            <person name="Ichikawa N."/>
        </authorList>
    </citation>
    <scope>NUCLEOTIDE SEQUENCE [LARGE SCALE GENOMIC DNA]</scope>
    <source>
        <strain evidence="3 4">NBRC 106133</strain>
    </source>
</reference>
<dbReference type="InterPro" id="IPR027843">
    <property type="entry name" value="DUF4440"/>
</dbReference>
<proteinExistence type="predicted"/>
<feature type="signal peptide" evidence="1">
    <location>
        <begin position="1"/>
        <end position="20"/>
    </location>
</feature>
<dbReference type="RefSeq" id="WP_146896602.1">
    <property type="nucleotide sequence ID" value="NZ_BJYS01000008.1"/>
</dbReference>
<keyword evidence="4" id="KW-1185">Reference proteome</keyword>
<evidence type="ECO:0000313" key="3">
    <source>
        <dbReference type="EMBL" id="GEO03834.1"/>
    </source>
</evidence>
<protein>
    <recommendedName>
        <fullName evidence="2">DUF4440 domain-containing protein</fullName>
    </recommendedName>
</protein>
<evidence type="ECO:0000313" key="4">
    <source>
        <dbReference type="Proteomes" id="UP000321532"/>
    </source>
</evidence>
<dbReference type="InterPro" id="IPR032710">
    <property type="entry name" value="NTF2-like_dom_sf"/>
</dbReference>
<feature type="domain" description="DUF4440" evidence="2">
    <location>
        <begin position="28"/>
        <end position="134"/>
    </location>
</feature>
<evidence type="ECO:0000259" key="2">
    <source>
        <dbReference type="Pfam" id="PF14534"/>
    </source>
</evidence>
<gene>
    <name evidence="3" type="ORF">AAE02nite_14980</name>
</gene>
<dbReference type="EMBL" id="BJYS01000008">
    <property type="protein sequence ID" value="GEO03834.1"/>
    <property type="molecule type" value="Genomic_DNA"/>
</dbReference>
<name>A0A512AVU2_9BACT</name>
<dbReference type="OrthoDB" id="5383110at2"/>
<evidence type="ECO:0000256" key="1">
    <source>
        <dbReference type="SAM" id="SignalP"/>
    </source>
</evidence>
<dbReference type="AlphaFoldDB" id="A0A512AVU2"/>
<comment type="caution">
    <text evidence="3">The sequence shown here is derived from an EMBL/GenBank/DDBJ whole genome shotgun (WGS) entry which is preliminary data.</text>
</comment>
<dbReference type="Gene3D" id="3.10.450.50">
    <property type="match status" value="1"/>
</dbReference>
<dbReference type="SUPFAM" id="SSF54427">
    <property type="entry name" value="NTF2-like"/>
    <property type="match status" value="1"/>
</dbReference>
<feature type="chain" id="PRO_5021917475" description="DUF4440 domain-containing protein" evidence="1">
    <location>
        <begin position="21"/>
        <end position="142"/>
    </location>
</feature>